<dbReference type="AlphaFoldDB" id="D4JCN3"/>
<evidence type="ECO:0000256" key="2">
    <source>
        <dbReference type="ARBA" id="ARBA00022692"/>
    </source>
</evidence>
<dbReference type="Pfam" id="PF00664">
    <property type="entry name" value="ABC_membrane"/>
    <property type="match status" value="1"/>
</dbReference>
<dbReference type="EMBL" id="FP929041">
    <property type="protein sequence ID" value="CBK87955.1"/>
    <property type="molecule type" value="Genomic_DNA"/>
</dbReference>
<dbReference type="PANTHER" id="PTHR43394:SF1">
    <property type="entry name" value="ATP-BINDING CASSETTE SUB-FAMILY B MEMBER 10, MITOCHONDRIAL"/>
    <property type="match status" value="1"/>
</dbReference>
<dbReference type="InterPro" id="IPR011527">
    <property type="entry name" value="ABC1_TM_dom"/>
</dbReference>
<dbReference type="STRING" id="717960.EC1_01780"/>
<dbReference type="HOGENOM" id="CLU_000604_52_0_9"/>
<dbReference type="InterPro" id="IPR036640">
    <property type="entry name" value="ABC1_TM_sf"/>
</dbReference>
<dbReference type="Proteomes" id="UP000008801">
    <property type="component" value="Chromosome"/>
</dbReference>
<comment type="subcellular location">
    <subcellularLocation>
        <location evidence="1">Cell membrane</location>
        <topology evidence="1">Multi-pass membrane protein</topology>
    </subcellularLocation>
</comment>
<dbReference type="Gene3D" id="1.20.1560.10">
    <property type="entry name" value="ABC transporter type 1, transmembrane domain"/>
    <property type="match status" value="1"/>
</dbReference>
<feature type="transmembrane region" description="Helical" evidence="5">
    <location>
        <begin position="155"/>
        <end position="174"/>
    </location>
</feature>
<dbReference type="KEGG" id="euc:EC1_01780"/>
<feature type="transmembrane region" description="Helical" evidence="5">
    <location>
        <begin position="56"/>
        <end position="76"/>
    </location>
</feature>
<evidence type="ECO:0000256" key="4">
    <source>
        <dbReference type="ARBA" id="ARBA00023136"/>
    </source>
</evidence>
<protein>
    <submittedName>
        <fullName evidence="7">ABC-type multidrug transport system, ATPase and permease components</fullName>
    </submittedName>
</protein>
<evidence type="ECO:0000259" key="6">
    <source>
        <dbReference type="PROSITE" id="PS50929"/>
    </source>
</evidence>
<evidence type="ECO:0000256" key="5">
    <source>
        <dbReference type="SAM" id="Phobius"/>
    </source>
</evidence>
<accession>D4JCN3</accession>
<dbReference type="GO" id="GO:0015421">
    <property type="term" value="F:ABC-type oligopeptide transporter activity"/>
    <property type="evidence" value="ECO:0007669"/>
    <property type="project" value="TreeGrafter"/>
</dbReference>
<dbReference type="SUPFAM" id="SSF90123">
    <property type="entry name" value="ABC transporter transmembrane region"/>
    <property type="match status" value="1"/>
</dbReference>
<evidence type="ECO:0000313" key="8">
    <source>
        <dbReference type="Proteomes" id="UP000008801"/>
    </source>
</evidence>
<sequence>MKLILKYLKKYKLLFLIDAISVFGFALVELGIPTLISRMIDQGVNTKDTSFLWSNWALMSIISIVGVCGTVILGYCSTRISTNVTRDIRNDVFEHAMTFSNAEMDKFGVSSMITRTNNDAYQIMLFLNVILRMALMTPVMMIVSIMLIVRISLPLSYIVLLTIPFILIGVFAVAKVSEPISENQQNSIDRINKILREHITGIRVIRSFNKEKNEEERFAKENRYYQRESSKLFKLMSCT</sequence>
<feature type="transmembrane region" description="Helical" evidence="5">
    <location>
        <begin position="12"/>
        <end position="36"/>
    </location>
</feature>
<evidence type="ECO:0000313" key="7">
    <source>
        <dbReference type="EMBL" id="CBK87955.1"/>
    </source>
</evidence>
<proteinExistence type="predicted"/>
<evidence type="ECO:0000256" key="1">
    <source>
        <dbReference type="ARBA" id="ARBA00004651"/>
    </source>
</evidence>
<dbReference type="InterPro" id="IPR039421">
    <property type="entry name" value="Type_1_exporter"/>
</dbReference>
<organism evidence="7 8">
    <name type="scientific">Faecalitalea cylindroides T2-87</name>
    <dbReference type="NCBI Taxonomy" id="717960"/>
    <lineage>
        <taxon>Bacteria</taxon>
        <taxon>Bacillati</taxon>
        <taxon>Bacillota</taxon>
        <taxon>Erysipelotrichia</taxon>
        <taxon>Erysipelotrichales</taxon>
        <taxon>Erysipelotrichaceae</taxon>
        <taxon>Faecalitalea</taxon>
    </lineage>
</organism>
<gene>
    <name evidence="7" type="ORF">EC1_01780</name>
</gene>
<dbReference type="GO" id="GO:0005886">
    <property type="term" value="C:plasma membrane"/>
    <property type="evidence" value="ECO:0007669"/>
    <property type="project" value="UniProtKB-SubCell"/>
</dbReference>
<keyword evidence="3 5" id="KW-1133">Transmembrane helix</keyword>
<keyword evidence="2 5" id="KW-0812">Transmembrane</keyword>
<keyword evidence="4 5" id="KW-0472">Membrane</keyword>
<reference evidence="7 8" key="2">
    <citation type="submission" date="2010-03" db="EMBL/GenBank/DDBJ databases">
        <authorList>
            <person name="Pajon A."/>
        </authorList>
    </citation>
    <scope>NUCLEOTIDE SEQUENCE [LARGE SCALE GENOMIC DNA]</scope>
    <source>
        <strain evidence="7 8">T2-87</strain>
    </source>
</reference>
<dbReference type="PANTHER" id="PTHR43394">
    <property type="entry name" value="ATP-DEPENDENT PERMEASE MDL1, MITOCHONDRIAL"/>
    <property type="match status" value="1"/>
</dbReference>
<dbReference type="GO" id="GO:0005524">
    <property type="term" value="F:ATP binding"/>
    <property type="evidence" value="ECO:0007669"/>
    <property type="project" value="InterPro"/>
</dbReference>
<dbReference type="CDD" id="cd18548">
    <property type="entry name" value="ABC_6TM_Tm287_like"/>
    <property type="match status" value="1"/>
</dbReference>
<feature type="transmembrane region" description="Helical" evidence="5">
    <location>
        <begin position="125"/>
        <end position="149"/>
    </location>
</feature>
<name>D4JCN3_9FIRM</name>
<evidence type="ECO:0000256" key="3">
    <source>
        <dbReference type="ARBA" id="ARBA00022989"/>
    </source>
</evidence>
<dbReference type="PROSITE" id="PS50929">
    <property type="entry name" value="ABC_TM1F"/>
    <property type="match status" value="1"/>
</dbReference>
<feature type="domain" description="ABC transmembrane type-1" evidence="6">
    <location>
        <begin position="16"/>
        <end position="239"/>
    </location>
</feature>
<reference evidence="7 8" key="1">
    <citation type="submission" date="2010-03" db="EMBL/GenBank/DDBJ databases">
        <title>The genome sequence of Eubacterium cylindroides T2-87.</title>
        <authorList>
            <consortium name="metaHIT consortium -- http://www.metahit.eu/"/>
            <person name="Pajon A."/>
            <person name="Turner K."/>
            <person name="Parkhill J."/>
            <person name="Duncan S."/>
            <person name="Flint H."/>
        </authorList>
    </citation>
    <scope>NUCLEOTIDE SEQUENCE [LARGE SCALE GENOMIC DNA]</scope>
    <source>
        <strain evidence="7 8">T2-87</strain>
    </source>
</reference>